<accession>A0A1E3JH59</accession>
<comment type="caution">
    <text evidence="2">The sequence shown here is derived from an EMBL/GenBank/DDBJ whole genome shotgun (WGS) entry which is preliminary data.</text>
</comment>
<protein>
    <recommendedName>
        <fullName evidence="4">SHSP domain-containing protein</fullName>
    </recommendedName>
</protein>
<sequence length="486" mass="51521">MGTPPPHPPIAHHPAPLPPSPKSLPMPLPHSPPPPPPQRNLSTESTSSSTSASSSEPHLSTPDLPPSDRLPEVVHPPANTSPSGSTTSSTGHSKGESTPRAEVGPPVWPLAAGAVARRNELFDEPYTMSSSMARHGSNEIPSTLSRTPSLKRAGSYRKKHASLDTSPNAPRAEDAFPSFNALNNVPPLSQSSPKEHKPTASRSSAPSAPPSAAFPRQSTESHRSSQSRSSLTRSLSPASGCEISAPISPPVGYPLSFYSRGRRNSSSSALAPPSISSASTASSSSGKSANSTKAPPTPPPPRWARPPAVTNTYCGRAMSLGSGEGCPDVNLDDFDPELFEGVDNEWIEVIKGSEGRIAIKSIPTAYEILVWLPGFSLDNITIATRGHRTIHIVADQWDEGDHAQWDIKLGEDANLRSVNAKFTGKELRVTVARQIPEWQLARDRQRSNRSFASASTSRSTPAITGPSITSSKVLSPLERATATTRV</sequence>
<reference evidence="2 3" key="1">
    <citation type="submission" date="2016-06" db="EMBL/GenBank/DDBJ databases">
        <title>Evolution of pathogenesis and genome organization in the Tremellales.</title>
        <authorList>
            <person name="Cuomo C."/>
            <person name="Litvintseva A."/>
            <person name="Heitman J."/>
            <person name="Chen Y."/>
            <person name="Sun S."/>
            <person name="Springer D."/>
            <person name="Dromer F."/>
            <person name="Young S."/>
            <person name="Zeng Q."/>
            <person name="Chapman S."/>
            <person name="Gujja S."/>
            <person name="Saif S."/>
            <person name="Birren B."/>
        </authorList>
    </citation>
    <scope>NUCLEOTIDE SEQUENCE [LARGE SCALE GENOMIC DNA]</scope>
    <source>
        <strain evidence="2 3">CBS 6273</strain>
    </source>
</reference>
<evidence type="ECO:0000313" key="2">
    <source>
        <dbReference type="EMBL" id="ODO00219.1"/>
    </source>
</evidence>
<feature type="compositionally biased region" description="Low complexity" evidence="1">
    <location>
        <begin position="80"/>
        <end position="92"/>
    </location>
</feature>
<feature type="compositionally biased region" description="Low complexity" evidence="1">
    <location>
        <begin position="42"/>
        <end position="56"/>
    </location>
</feature>
<feature type="region of interest" description="Disordered" evidence="1">
    <location>
        <begin position="262"/>
        <end position="308"/>
    </location>
</feature>
<organism evidence="2 3">
    <name type="scientific">Cryptococcus amylolentus CBS 6273</name>
    <dbReference type="NCBI Taxonomy" id="1296118"/>
    <lineage>
        <taxon>Eukaryota</taxon>
        <taxon>Fungi</taxon>
        <taxon>Dikarya</taxon>
        <taxon>Basidiomycota</taxon>
        <taxon>Agaricomycotina</taxon>
        <taxon>Tremellomycetes</taxon>
        <taxon>Tremellales</taxon>
        <taxon>Cryptococcaceae</taxon>
        <taxon>Cryptococcus</taxon>
    </lineage>
</organism>
<feature type="compositionally biased region" description="Low complexity" evidence="1">
    <location>
        <begin position="200"/>
        <end position="236"/>
    </location>
</feature>
<feature type="compositionally biased region" description="Low complexity" evidence="1">
    <location>
        <begin position="449"/>
        <end position="464"/>
    </location>
</feature>
<dbReference type="EMBL" id="MEKH01000011">
    <property type="protein sequence ID" value="ODO00219.1"/>
    <property type="molecule type" value="Genomic_DNA"/>
</dbReference>
<name>A0A1E3JH59_9TREE</name>
<feature type="compositionally biased region" description="Polar residues" evidence="1">
    <location>
        <begin position="139"/>
        <end position="148"/>
    </location>
</feature>
<feature type="compositionally biased region" description="Pro residues" evidence="1">
    <location>
        <begin position="295"/>
        <end position="304"/>
    </location>
</feature>
<dbReference type="AlphaFoldDB" id="A0A1E3JH59"/>
<proteinExistence type="predicted"/>
<dbReference type="CDD" id="cd00298">
    <property type="entry name" value="ACD_sHsps_p23-like"/>
    <property type="match status" value="1"/>
</dbReference>
<feature type="compositionally biased region" description="Pro residues" evidence="1">
    <location>
        <begin position="1"/>
        <end position="38"/>
    </location>
</feature>
<evidence type="ECO:0008006" key="4">
    <source>
        <dbReference type="Google" id="ProtNLM"/>
    </source>
</evidence>
<evidence type="ECO:0000313" key="3">
    <source>
        <dbReference type="Proteomes" id="UP000095149"/>
    </source>
</evidence>
<dbReference type="SUPFAM" id="SSF49764">
    <property type="entry name" value="HSP20-like chaperones"/>
    <property type="match status" value="1"/>
</dbReference>
<evidence type="ECO:0000256" key="1">
    <source>
        <dbReference type="SAM" id="MobiDB-lite"/>
    </source>
</evidence>
<feature type="region of interest" description="Disordered" evidence="1">
    <location>
        <begin position="1"/>
        <end position="109"/>
    </location>
</feature>
<feature type="compositionally biased region" description="Low complexity" evidence="1">
    <location>
        <begin position="264"/>
        <end position="294"/>
    </location>
</feature>
<dbReference type="Proteomes" id="UP000095149">
    <property type="component" value="Unassembled WGS sequence"/>
</dbReference>
<feature type="compositionally biased region" description="Polar residues" evidence="1">
    <location>
        <begin position="180"/>
        <end position="192"/>
    </location>
</feature>
<dbReference type="OrthoDB" id="1431247at2759"/>
<gene>
    <name evidence="2" type="ORF">I350_06845</name>
</gene>
<dbReference type="InterPro" id="IPR008978">
    <property type="entry name" value="HSP20-like_chaperone"/>
</dbReference>
<feature type="region of interest" description="Disordered" evidence="1">
    <location>
        <begin position="125"/>
        <end position="246"/>
    </location>
</feature>
<feature type="region of interest" description="Disordered" evidence="1">
    <location>
        <begin position="449"/>
        <end position="471"/>
    </location>
</feature>